<name>A0A085NM34_9BILA</name>
<evidence type="ECO:0000313" key="2">
    <source>
        <dbReference type="EMBL" id="KFD70530.1"/>
    </source>
</evidence>
<feature type="transmembrane region" description="Helical" evidence="1">
    <location>
        <begin position="27"/>
        <end position="52"/>
    </location>
</feature>
<dbReference type="Proteomes" id="UP000030758">
    <property type="component" value="Unassembled WGS sequence"/>
</dbReference>
<proteinExistence type="predicted"/>
<organism evidence="2">
    <name type="scientific">Trichuris suis</name>
    <name type="common">pig whipworm</name>
    <dbReference type="NCBI Taxonomy" id="68888"/>
    <lineage>
        <taxon>Eukaryota</taxon>
        <taxon>Metazoa</taxon>
        <taxon>Ecdysozoa</taxon>
        <taxon>Nematoda</taxon>
        <taxon>Enoplea</taxon>
        <taxon>Dorylaimia</taxon>
        <taxon>Trichinellida</taxon>
        <taxon>Trichuridae</taxon>
        <taxon>Trichuris</taxon>
    </lineage>
</organism>
<keyword evidence="1" id="KW-0472">Membrane</keyword>
<dbReference type="EMBL" id="KL367487">
    <property type="protein sequence ID" value="KFD70530.1"/>
    <property type="molecule type" value="Genomic_DNA"/>
</dbReference>
<feature type="non-terminal residue" evidence="2">
    <location>
        <position position="1"/>
    </location>
</feature>
<protein>
    <submittedName>
        <fullName evidence="2">Uncharacterized protein</fullName>
    </submittedName>
</protein>
<dbReference type="AlphaFoldDB" id="A0A085NM34"/>
<evidence type="ECO:0000256" key="1">
    <source>
        <dbReference type="SAM" id="Phobius"/>
    </source>
</evidence>
<reference evidence="2" key="1">
    <citation type="journal article" date="2014" name="Nat. Genet.">
        <title>Genome and transcriptome of the porcine whipworm Trichuris suis.</title>
        <authorList>
            <person name="Jex A.R."/>
            <person name="Nejsum P."/>
            <person name="Schwarz E.M."/>
            <person name="Hu L."/>
            <person name="Young N.D."/>
            <person name="Hall R.S."/>
            <person name="Korhonen P.K."/>
            <person name="Liao S."/>
            <person name="Thamsborg S."/>
            <person name="Xia J."/>
            <person name="Xu P."/>
            <person name="Wang S."/>
            <person name="Scheerlinck J.P."/>
            <person name="Hofmann A."/>
            <person name="Sternberg P.W."/>
            <person name="Wang J."/>
            <person name="Gasser R.B."/>
        </authorList>
    </citation>
    <scope>NUCLEOTIDE SEQUENCE [LARGE SCALE GENOMIC DNA]</scope>
    <source>
        <strain evidence="2">DCEP-RM93F</strain>
    </source>
</reference>
<accession>A0A085NM34</accession>
<gene>
    <name evidence="2" type="ORF">M514_17323</name>
</gene>
<keyword evidence="1" id="KW-1133">Transmembrane helix</keyword>
<sequence length="98" mass="11571">RGRVCRVSLIRANEASFSCLTVSLDHLLWVSFMVYIMFSCSRLGSYVSTASFGRRIRFRRLRFHGASFPQGTFPFDCVHMLRWVYVFARSRYHFAVFQ</sequence>
<keyword evidence="1" id="KW-0812">Transmembrane</keyword>